<keyword evidence="5 9" id="KW-0560">Oxidoreductase</keyword>
<dbReference type="AlphaFoldDB" id="A0A439CWC7"/>
<dbReference type="STRING" id="363999.A0A439CWC7"/>
<keyword evidence="10" id="KW-0472">Membrane</keyword>
<dbReference type="PANTHER" id="PTHR46206">
    <property type="entry name" value="CYTOCHROME P450"/>
    <property type="match status" value="1"/>
</dbReference>
<gene>
    <name evidence="11" type="ORF">EKO27_g8604</name>
</gene>
<evidence type="ECO:0000313" key="11">
    <source>
        <dbReference type="EMBL" id="RWA06502.1"/>
    </source>
</evidence>
<keyword evidence="10" id="KW-0812">Transmembrane</keyword>
<dbReference type="PRINTS" id="PR00385">
    <property type="entry name" value="P450"/>
</dbReference>
<proteinExistence type="inferred from homology"/>
<dbReference type="PROSITE" id="PS00086">
    <property type="entry name" value="CYTOCHROME_P450"/>
    <property type="match status" value="1"/>
</dbReference>
<dbReference type="PANTHER" id="PTHR46206:SF1">
    <property type="entry name" value="P450, PUTATIVE (EUROFUNG)-RELATED"/>
    <property type="match status" value="1"/>
</dbReference>
<dbReference type="GO" id="GO:0005506">
    <property type="term" value="F:iron ion binding"/>
    <property type="evidence" value="ECO:0007669"/>
    <property type="project" value="InterPro"/>
</dbReference>
<keyword evidence="10" id="KW-1133">Transmembrane helix</keyword>
<evidence type="ECO:0000256" key="1">
    <source>
        <dbReference type="ARBA" id="ARBA00001971"/>
    </source>
</evidence>
<evidence type="ECO:0000256" key="10">
    <source>
        <dbReference type="SAM" id="Phobius"/>
    </source>
</evidence>
<organism evidence="11 12">
    <name type="scientific">Xylaria grammica</name>
    <dbReference type="NCBI Taxonomy" id="363999"/>
    <lineage>
        <taxon>Eukaryota</taxon>
        <taxon>Fungi</taxon>
        <taxon>Dikarya</taxon>
        <taxon>Ascomycota</taxon>
        <taxon>Pezizomycotina</taxon>
        <taxon>Sordariomycetes</taxon>
        <taxon>Xylariomycetidae</taxon>
        <taxon>Xylariales</taxon>
        <taxon>Xylariaceae</taxon>
        <taxon>Xylaria</taxon>
    </lineage>
</organism>
<feature type="transmembrane region" description="Helical" evidence="10">
    <location>
        <begin position="6"/>
        <end position="26"/>
    </location>
</feature>
<dbReference type="GO" id="GO:0020037">
    <property type="term" value="F:heme binding"/>
    <property type="evidence" value="ECO:0007669"/>
    <property type="project" value="InterPro"/>
</dbReference>
<evidence type="ECO:0000256" key="8">
    <source>
        <dbReference type="PIRSR" id="PIRSR602403-1"/>
    </source>
</evidence>
<protein>
    <recommendedName>
        <fullName evidence="13">Cytochrome P450</fullName>
    </recommendedName>
</protein>
<dbReference type="InterPro" id="IPR036396">
    <property type="entry name" value="Cyt_P450_sf"/>
</dbReference>
<comment type="cofactor">
    <cofactor evidence="1 8">
        <name>heme</name>
        <dbReference type="ChEBI" id="CHEBI:30413"/>
    </cofactor>
</comment>
<feature type="binding site" description="axial binding residue" evidence="8">
    <location>
        <position position="478"/>
    </location>
    <ligand>
        <name>heme</name>
        <dbReference type="ChEBI" id="CHEBI:30413"/>
    </ligand>
    <ligandPart>
        <name>Fe</name>
        <dbReference type="ChEBI" id="CHEBI:18248"/>
    </ligandPart>
</feature>
<comment type="similarity">
    <text evidence="2 9">Belongs to the cytochrome P450 family.</text>
</comment>
<evidence type="ECO:0000256" key="9">
    <source>
        <dbReference type="RuleBase" id="RU000461"/>
    </source>
</evidence>
<evidence type="ECO:0000256" key="4">
    <source>
        <dbReference type="ARBA" id="ARBA00022723"/>
    </source>
</evidence>
<dbReference type="Proteomes" id="UP000286045">
    <property type="component" value="Unassembled WGS sequence"/>
</dbReference>
<accession>A0A439CWC7</accession>
<dbReference type="InterPro" id="IPR017972">
    <property type="entry name" value="Cyt_P450_CS"/>
</dbReference>
<keyword evidence="7 9" id="KW-0503">Monooxygenase</keyword>
<dbReference type="GO" id="GO:0004497">
    <property type="term" value="F:monooxygenase activity"/>
    <property type="evidence" value="ECO:0007669"/>
    <property type="project" value="UniProtKB-KW"/>
</dbReference>
<keyword evidence="3 8" id="KW-0349">Heme</keyword>
<evidence type="ECO:0000256" key="2">
    <source>
        <dbReference type="ARBA" id="ARBA00010617"/>
    </source>
</evidence>
<sequence>MLSELLSHPTFLVPTLFLIYFIVSFLRRPRPLDIPIVGSRKGDWFPLLQARWRNTRDFKTALEHAYTQGSPVLVPVAGEGDIVILPPKEVKFIIDQPDSVLGFSERAFEIFQIDYTFMDPKIPRVPLHESLLRSKLTPRIGSLVPDLAEEAVWSLETHWGDAETHDEWREVCVFETVRHIVGSVANRAFVGLPYCRDPELVNNGMAFAIDIPLSSTIIKLIWKPLRPLLAPLATIPNRIHTRRFRKILISEIDRRLQNYDKAQSDQKDQDSSSEDEPNDFLQWSIQQAKAGGDPYMWRNEVLADRILMVNFAAIHTTSFTLTEAILDLVSSKPEYIEEIRQEIVSVLAAHDGSWNKRAVSQMEKLDSAIRESARFSSIVSIGLGRSVVAEGGLTTPSGVHLPKGTKVSVPAYWIMRNEESYAESETFTPFRFSDLRNSIDQIKSSDDGQKSDHVRRARNALPTTSPDFLVFGLGRHACPGRFFAAVELKIILAHMLLMYDFEMLPVKPEDSWVGITRLPPLKANIRVKRKKT</sequence>
<dbReference type="Pfam" id="PF00067">
    <property type="entry name" value="p450"/>
    <property type="match status" value="1"/>
</dbReference>
<dbReference type="InterPro" id="IPR001128">
    <property type="entry name" value="Cyt_P450"/>
</dbReference>
<evidence type="ECO:0000256" key="5">
    <source>
        <dbReference type="ARBA" id="ARBA00023002"/>
    </source>
</evidence>
<reference evidence="11 12" key="1">
    <citation type="submission" date="2018-12" db="EMBL/GenBank/DDBJ databases">
        <title>Draft genome sequence of Xylaria grammica IHI A82.</title>
        <authorList>
            <person name="Buettner E."/>
            <person name="Kellner H."/>
        </authorList>
    </citation>
    <scope>NUCLEOTIDE SEQUENCE [LARGE SCALE GENOMIC DNA]</scope>
    <source>
        <strain evidence="11 12">IHI A82</strain>
    </source>
</reference>
<evidence type="ECO:0000313" key="12">
    <source>
        <dbReference type="Proteomes" id="UP000286045"/>
    </source>
</evidence>
<dbReference type="CDD" id="cd11041">
    <property type="entry name" value="CYP503A1-like"/>
    <property type="match status" value="1"/>
</dbReference>
<dbReference type="InterPro" id="IPR002403">
    <property type="entry name" value="Cyt_P450_E_grp-IV"/>
</dbReference>
<evidence type="ECO:0000256" key="3">
    <source>
        <dbReference type="ARBA" id="ARBA00022617"/>
    </source>
</evidence>
<evidence type="ECO:0008006" key="13">
    <source>
        <dbReference type="Google" id="ProtNLM"/>
    </source>
</evidence>
<keyword evidence="4 8" id="KW-0479">Metal-binding</keyword>
<keyword evidence="12" id="KW-1185">Reference proteome</keyword>
<dbReference type="Gene3D" id="1.10.630.10">
    <property type="entry name" value="Cytochrome P450"/>
    <property type="match status" value="1"/>
</dbReference>
<evidence type="ECO:0000256" key="6">
    <source>
        <dbReference type="ARBA" id="ARBA00023004"/>
    </source>
</evidence>
<dbReference type="PRINTS" id="PR00465">
    <property type="entry name" value="EP450IV"/>
</dbReference>
<name>A0A439CWC7_9PEZI</name>
<dbReference type="SUPFAM" id="SSF48264">
    <property type="entry name" value="Cytochrome P450"/>
    <property type="match status" value="1"/>
</dbReference>
<dbReference type="GO" id="GO:0016705">
    <property type="term" value="F:oxidoreductase activity, acting on paired donors, with incorporation or reduction of molecular oxygen"/>
    <property type="evidence" value="ECO:0007669"/>
    <property type="project" value="InterPro"/>
</dbReference>
<comment type="caution">
    <text evidence="11">The sequence shown here is derived from an EMBL/GenBank/DDBJ whole genome shotgun (WGS) entry which is preliminary data.</text>
</comment>
<evidence type="ECO:0000256" key="7">
    <source>
        <dbReference type="ARBA" id="ARBA00023033"/>
    </source>
</evidence>
<keyword evidence="6 8" id="KW-0408">Iron</keyword>
<dbReference type="EMBL" id="RYZI01000331">
    <property type="protein sequence ID" value="RWA06502.1"/>
    <property type="molecule type" value="Genomic_DNA"/>
</dbReference>